<evidence type="ECO:0000256" key="6">
    <source>
        <dbReference type="ARBA" id="ARBA00023004"/>
    </source>
</evidence>
<comment type="caution">
    <text evidence="9">The sequence shown here is derived from an EMBL/GenBank/DDBJ whole genome shotgun (WGS) entry which is preliminary data.</text>
</comment>
<comment type="subcellular location">
    <subcellularLocation>
        <location evidence="1">Cell envelope</location>
    </subcellularLocation>
</comment>
<name>A0A0M3G5T2_HAEHA</name>
<dbReference type="GO" id="GO:0009055">
    <property type="term" value="F:electron transfer activity"/>
    <property type="evidence" value="ECO:0007669"/>
    <property type="project" value="InterPro"/>
</dbReference>
<dbReference type="PROSITE" id="PS51007">
    <property type="entry name" value="CYTC"/>
    <property type="match status" value="1"/>
</dbReference>
<proteinExistence type="predicted"/>
<dbReference type="AlphaFoldDB" id="A0A0M3G5T2"/>
<dbReference type="PANTHER" id="PTHR30600:SF10">
    <property type="entry name" value="BLL6722 PROTEIN"/>
    <property type="match status" value="1"/>
</dbReference>
<reference evidence="9 10" key="1">
    <citation type="submission" date="2015-05" db="EMBL/GenBank/DDBJ databases">
        <title>Comparative analyses of the lipooligosaccharides from nottypeable Haemophilus influenzae and Haemophilus haemolyticus.</title>
        <authorList>
            <person name="Post D.M.B."/>
            <person name="Ketterer M.R."/>
            <person name="Coffin J.E."/>
            <person name="Reinders L.M."/>
            <person name="Munson R.S.Jr."/>
            <person name="Bair T.B."/>
            <person name="Murphy T.F."/>
            <person name="Foster E."/>
            <person name="Gibson B.W."/>
            <person name="Apicella M.A."/>
        </authorList>
    </citation>
    <scope>NUCLEOTIDE SEQUENCE [LARGE SCALE GENOMIC DNA]</scope>
    <source>
        <strain evidence="9 10">11P18</strain>
    </source>
</reference>
<keyword evidence="6 7" id="KW-0408">Iron</keyword>
<dbReference type="PATRIC" id="fig|726.54.peg.1391"/>
<dbReference type="Pfam" id="PF03150">
    <property type="entry name" value="CCP_MauG"/>
    <property type="match status" value="1"/>
</dbReference>
<evidence type="ECO:0000256" key="5">
    <source>
        <dbReference type="ARBA" id="ARBA00023002"/>
    </source>
</evidence>
<sequence>MKKYFLSLFALPIFCFAQEEPINPALLGLGQVFFFDKSLSHNKTQSCSTCHMPAAAFADLRENDIDKMVSQGDDPTKFGNRNTPTAIYAKYSPDFHFDEKIKDYVGGQFWDGRAKHLAEQAGGPPLNPVEMGMKDKASVVKRIAENQAVKDYVTKHWGEEIWQDDEKIYVIMEQALAAFQQLDLFAQFSSKYDRTLAGQDKFTEQEALGKALFFDKEKTTCSNCHQLNDKDHREETFTNYRYFNLGVPKNEALIAHNKLGEDWVDNGLLDNPMVKGDIAQKGKFKVPTLRNVAVTAPYMHNGVFKELRTVLLFLDSHNNPERKINPETGKPWAVAEYAPTISHSDLKGKPLTDAEIDALEAFLKTLTDAAYDKGGE</sequence>
<evidence type="ECO:0000259" key="8">
    <source>
        <dbReference type="PROSITE" id="PS51007"/>
    </source>
</evidence>
<accession>A0A0M3G5T2</accession>
<organism evidence="9 10">
    <name type="scientific">Haemophilus haemolyticus</name>
    <dbReference type="NCBI Taxonomy" id="726"/>
    <lineage>
        <taxon>Bacteria</taxon>
        <taxon>Pseudomonadati</taxon>
        <taxon>Pseudomonadota</taxon>
        <taxon>Gammaproteobacteria</taxon>
        <taxon>Pasteurellales</taxon>
        <taxon>Pasteurellaceae</taxon>
        <taxon>Haemophilus</taxon>
    </lineage>
</organism>
<dbReference type="EMBL" id="LCTK01000031">
    <property type="protein sequence ID" value="KKZ58181.1"/>
    <property type="molecule type" value="Genomic_DNA"/>
</dbReference>
<dbReference type="GO" id="GO:0020037">
    <property type="term" value="F:heme binding"/>
    <property type="evidence" value="ECO:0007669"/>
    <property type="project" value="InterPro"/>
</dbReference>
<keyword evidence="3 7" id="KW-0479">Metal-binding</keyword>
<evidence type="ECO:0000256" key="2">
    <source>
        <dbReference type="ARBA" id="ARBA00022617"/>
    </source>
</evidence>
<feature type="domain" description="Cytochrome c" evidence="8">
    <location>
        <begin position="204"/>
        <end position="367"/>
    </location>
</feature>
<keyword evidence="2 7" id="KW-0349">Heme</keyword>
<dbReference type="PANTHER" id="PTHR30600">
    <property type="entry name" value="CYTOCHROME C PEROXIDASE-RELATED"/>
    <property type="match status" value="1"/>
</dbReference>
<dbReference type="InterPro" id="IPR004852">
    <property type="entry name" value="Di-haem_cyt_c_peroxidsae"/>
</dbReference>
<dbReference type="InterPro" id="IPR036909">
    <property type="entry name" value="Cyt_c-like_dom_sf"/>
</dbReference>
<protein>
    <submittedName>
        <fullName evidence="9">Methylamine utilization protein MauG</fullName>
    </submittedName>
</protein>
<dbReference type="RefSeq" id="WP_005629206.1">
    <property type="nucleotide sequence ID" value="NZ_CP031238.1"/>
</dbReference>
<keyword evidence="5" id="KW-0560">Oxidoreductase</keyword>
<dbReference type="GO" id="GO:0004130">
    <property type="term" value="F:cytochrome-c peroxidase activity"/>
    <property type="evidence" value="ECO:0007669"/>
    <property type="project" value="TreeGrafter"/>
</dbReference>
<evidence type="ECO:0000313" key="10">
    <source>
        <dbReference type="Proteomes" id="UP000034750"/>
    </source>
</evidence>
<evidence type="ECO:0000256" key="4">
    <source>
        <dbReference type="ARBA" id="ARBA00022729"/>
    </source>
</evidence>
<evidence type="ECO:0000256" key="1">
    <source>
        <dbReference type="ARBA" id="ARBA00004196"/>
    </source>
</evidence>
<dbReference type="InterPro" id="IPR051395">
    <property type="entry name" value="Cytochrome_c_Peroxidase/MauG"/>
</dbReference>
<dbReference type="Gene3D" id="1.10.760.10">
    <property type="entry name" value="Cytochrome c-like domain"/>
    <property type="match status" value="2"/>
</dbReference>
<keyword evidence="4" id="KW-0732">Signal</keyword>
<evidence type="ECO:0000256" key="3">
    <source>
        <dbReference type="ARBA" id="ARBA00022723"/>
    </source>
</evidence>
<evidence type="ECO:0000256" key="7">
    <source>
        <dbReference type="PROSITE-ProRule" id="PRU00433"/>
    </source>
</evidence>
<dbReference type="GO" id="GO:0030313">
    <property type="term" value="C:cell envelope"/>
    <property type="evidence" value="ECO:0007669"/>
    <property type="project" value="UniProtKB-SubCell"/>
</dbReference>
<dbReference type="GO" id="GO:0046872">
    <property type="term" value="F:metal ion binding"/>
    <property type="evidence" value="ECO:0007669"/>
    <property type="project" value="UniProtKB-KW"/>
</dbReference>
<evidence type="ECO:0000313" key="9">
    <source>
        <dbReference type="EMBL" id="KKZ58181.1"/>
    </source>
</evidence>
<dbReference type="SUPFAM" id="SSF46626">
    <property type="entry name" value="Cytochrome c"/>
    <property type="match status" value="2"/>
</dbReference>
<gene>
    <name evidence="9" type="ORF">AAX18_06945</name>
</gene>
<dbReference type="Proteomes" id="UP000034750">
    <property type="component" value="Unassembled WGS sequence"/>
</dbReference>
<dbReference type="InterPro" id="IPR009056">
    <property type="entry name" value="Cyt_c-like_dom"/>
</dbReference>